<proteinExistence type="predicted"/>
<dbReference type="Proteomes" id="UP000589716">
    <property type="component" value="Unassembled WGS sequence"/>
</dbReference>
<evidence type="ECO:0000313" key="4">
    <source>
        <dbReference type="Proteomes" id="UP000589716"/>
    </source>
</evidence>
<sequence>MFAKPSAKRRLPAQWPVNPRPLANSSERQVWHWLQTVFPDHHIMVKLPVTRFTMPRQPGEGKDWFEVLSGAYCSFTICNNLGQVVGCVDVMSRNGLSRGNRQLKQTLLAQCGIGYWVLSPESLPQADALRAEFLGASALDSQPPRHSQRAELESVRHQLHEVLDRNRSFRHHRALDGHGDDALQDGEVTPWPQADSFLGTLDSRRAPL</sequence>
<evidence type="ECO:0000256" key="1">
    <source>
        <dbReference type="SAM" id="MobiDB-lite"/>
    </source>
</evidence>
<name>A0A853ISQ9_9BURK</name>
<gene>
    <name evidence="3" type="ORF">H0I39_00610</name>
</gene>
<comment type="caution">
    <text evidence="3">The sequence shown here is derived from an EMBL/GenBank/DDBJ whole genome shotgun (WGS) entry which is preliminary data.</text>
</comment>
<keyword evidence="4" id="KW-1185">Reference proteome</keyword>
<evidence type="ECO:0000313" key="3">
    <source>
        <dbReference type="EMBL" id="NZA00654.1"/>
    </source>
</evidence>
<feature type="region of interest" description="Disordered" evidence="1">
    <location>
        <begin position="175"/>
        <end position="208"/>
    </location>
</feature>
<dbReference type="RefSeq" id="WP_180549212.1">
    <property type="nucleotide sequence ID" value="NZ_JACCKX010000001.1"/>
</dbReference>
<reference evidence="3 4" key="1">
    <citation type="submission" date="2020-07" db="EMBL/GenBank/DDBJ databases">
        <authorList>
            <person name="Maaloum M."/>
        </authorList>
    </citation>
    <scope>NUCLEOTIDE SEQUENCE [LARGE SCALE GENOMIC DNA]</scope>
    <source>
        <strain evidence="3 4">GCS-AN-3</strain>
    </source>
</reference>
<dbReference type="Pfam" id="PF10881">
    <property type="entry name" value="DUF2726"/>
    <property type="match status" value="1"/>
</dbReference>
<protein>
    <submittedName>
        <fullName evidence="3">DUF2726 domain-containing protein</fullName>
    </submittedName>
</protein>
<dbReference type="EMBL" id="JACCKX010000001">
    <property type="protein sequence ID" value="NZA00654.1"/>
    <property type="molecule type" value="Genomic_DNA"/>
</dbReference>
<accession>A0A853ISQ9</accession>
<dbReference type="InterPro" id="IPR024402">
    <property type="entry name" value="DUF2726"/>
</dbReference>
<evidence type="ECO:0000259" key="2">
    <source>
        <dbReference type="Pfam" id="PF10881"/>
    </source>
</evidence>
<feature type="domain" description="DUF2726" evidence="2">
    <location>
        <begin position="20"/>
        <end position="132"/>
    </location>
</feature>
<organism evidence="3 4">
    <name type="scientific">Ottowia beijingensis</name>
    <dbReference type="NCBI Taxonomy" id="1207057"/>
    <lineage>
        <taxon>Bacteria</taxon>
        <taxon>Pseudomonadati</taxon>
        <taxon>Pseudomonadota</taxon>
        <taxon>Betaproteobacteria</taxon>
        <taxon>Burkholderiales</taxon>
        <taxon>Comamonadaceae</taxon>
        <taxon>Ottowia</taxon>
    </lineage>
</organism>
<dbReference type="AlphaFoldDB" id="A0A853ISQ9"/>